<dbReference type="AlphaFoldDB" id="A0AAV1HWL1"/>
<feature type="compositionally biased region" description="Basic and acidic residues" evidence="6">
    <location>
        <begin position="204"/>
        <end position="226"/>
    </location>
</feature>
<feature type="compositionally biased region" description="Low complexity" evidence="6">
    <location>
        <begin position="401"/>
        <end position="420"/>
    </location>
</feature>
<keyword evidence="2" id="KW-0963">Cytoplasm</keyword>
<keyword evidence="4" id="KW-0378">Hydrolase</keyword>
<feature type="region of interest" description="Disordered" evidence="6">
    <location>
        <begin position="256"/>
        <end position="300"/>
    </location>
</feature>
<feature type="region of interest" description="Disordered" evidence="6">
    <location>
        <begin position="556"/>
        <end position="578"/>
    </location>
</feature>
<evidence type="ECO:0000313" key="9">
    <source>
        <dbReference type="Proteomes" id="UP001314263"/>
    </source>
</evidence>
<feature type="region of interest" description="Disordered" evidence="6">
    <location>
        <begin position="100"/>
        <end position="237"/>
    </location>
</feature>
<dbReference type="GO" id="GO:0005737">
    <property type="term" value="C:cytoplasm"/>
    <property type="evidence" value="ECO:0007669"/>
    <property type="project" value="UniProtKB-SubCell"/>
</dbReference>
<evidence type="ECO:0000256" key="3">
    <source>
        <dbReference type="ARBA" id="ARBA00022737"/>
    </source>
</evidence>
<organism evidence="8 9">
    <name type="scientific">Coccomyxa viridis</name>
    <dbReference type="NCBI Taxonomy" id="1274662"/>
    <lineage>
        <taxon>Eukaryota</taxon>
        <taxon>Viridiplantae</taxon>
        <taxon>Chlorophyta</taxon>
        <taxon>core chlorophytes</taxon>
        <taxon>Trebouxiophyceae</taxon>
        <taxon>Trebouxiophyceae incertae sedis</taxon>
        <taxon>Coccomyxaceae</taxon>
        <taxon>Coccomyxa</taxon>
    </lineage>
</organism>
<comment type="caution">
    <text evidence="8">The sequence shown here is derived from an EMBL/GenBank/DDBJ whole genome shotgun (WGS) entry which is preliminary data.</text>
</comment>
<accession>A0AAV1HWL1</accession>
<feature type="region of interest" description="Disordered" evidence="6">
    <location>
        <begin position="592"/>
        <end position="616"/>
    </location>
</feature>
<dbReference type="PANTHER" id="PTHR22998:SF1">
    <property type="entry name" value="NAD(+) HYDROLASE SARM1"/>
    <property type="match status" value="1"/>
</dbReference>
<keyword evidence="9" id="KW-1185">Reference proteome</keyword>
<dbReference type="GO" id="GO:0034128">
    <property type="term" value="P:negative regulation of MyD88-independent toll-like receptor signaling pathway"/>
    <property type="evidence" value="ECO:0007669"/>
    <property type="project" value="InterPro"/>
</dbReference>
<evidence type="ECO:0000256" key="6">
    <source>
        <dbReference type="SAM" id="MobiDB-lite"/>
    </source>
</evidence>
<dbReference type="GO" id="GO:0003953">
    <property type="term" value="F:NAD+ nucleosidase activity"/>
    <property type="evidence" value="ECO:0007669"/>
    <property type="project" value="InterPro"/>
</dbReference>
<feature type="region of interest" description="Disordered" evidence="6">
    <location>
        <begin position="392"/>
        <end position="426"/>
    </location>
</feature>
<dbReference type="GO" id="GO:0035591">
    <property type="term" value="F:signaling adaptor activity"/>
    <property type="evidence" value="ECO:0007669"/>
    <property type="project" value="InterPro"/>
</dbReference>
<feature type="compositionally biased region" description="Polar residues" evidence="6">
    <location>
        <begin position="25"/>
        <end position="36"/>
    </location>
</feature>
<evidence type="ECO:0000256" key="4">
    <source>
        <dbReference type="ARBA" id="ARBA00022801"/>
    </source>
</evidence>
<dbReference type="EMBL" id="CAUYUE010000003">
    <property type="protein sequence ID" value="CAK0752664.1"/>
    <property type="molecule type" value="Genomic_DNA"/>
</dbReference>
<feature type="compositionally biased region" description="Polar residues" evidence="6">
    <location>
        <begin position="100"/>
        <end position="114"/>
    </location>
</feature>
<evidence type="ECO:0000256" key="2">
    <source>
        <dbReference type="ARBA" id="ARBA00022490"/>
    </source>
</evidence>
<gene>
    <name evidence="8" type="ORF">CVIRNUC_002163</name>
</gene>
<dbReference type="SMART" id="SM00454">
    <property type="entry name" value="SAM"/>
    <property type="match status" value="1"/>
</dbReference>
<feature type="coiled-coil region" evidence="5">
    <location>
        <begin position="986"/>
        <end position="1020"/>
    </location>
</feature>
<feature type="region of interest" description="Disordered" evidence="6">
    <location>
        <begin position="1"/>
        <end position="72"/>
    </location>
</feature>
<dbReference type="PROSITE" id="PS50105">
    <property type="entry name" value="SAM_DOMAIN"/>
    <property type="match status" value="1"/>
</dbReference>
<dbReference type="PANTHER" id="PTHR22998">
    <property type="entry name" value="SARM1"/>
    <property type="match status" value="1"/>
</dbReference>
<keyword evidence="5" id="KW-0175">Coiled coil</keyword>
<proteinExistence type="predicted"/>
<feature type="compositionally biased region" description="Polar residues" evidence="6">
    <location>
        <begin position="1"/>
        <end position="10"/>
    </location>
</feature>
<feature type="compositionally biased region" description="Low complexity" evidence="6">
    <location>
        <begin position="556"/>
        <end position="572"/>
    </location>
</feature>
<evidence type="ECO:0000259" key="7">
    <source>
        <dbReference type="PROSITE" id="PS50105"/>
    </source>
</evidence>
<dbReference type="InterPro" id="IPR013761">
    <property type="entry name" value="SAM/pointed_sf"/>
</dbReference>
<dbReference type="Gene3D" id="1.10.150.50">
    <property type="entry name" value="Transcription Factor, Ets-1"/>
    <property type="match status" value="1"/>
</dbReference>
<dbReference type="InterPro" id="IPR039184">
    <property type="entry name" value="SARM1"/>
</dbReference>
<sequence>MSALLRSSQYDGDYFQTDEYHSTESSRQQQPRQGSTVRFALLEGDAPGHAADGAKPSEAPLQADSLLGRPQAAPDTLEAAILLQRQGSLLGPPAAQLSPATTVYHQHQAASSMRPTADSAAEDSRGAVTEGPAHAAERSSVHNAQQPPQGPGDSEQQAGHTHLADAGRAPHSGVLSKGDFQQPDIKKPSFPDHSQVAGSSQGEHMSHAPEEAKDGQHEQEKADITHSHRSVQSHQETNDWRLEQKLWLTSQSGLSETAGLQLRPESAASTAPPSRAESRISAGDRPASLESKRRRSHRPAKVMSHAERLAEGVRRQMAVPVRAWGVKEVCDWAEWVGLGQYRRHFLHQCIGGALLLELTDRNLRADLAIASLGHRKGLLRAIQDLRQHSAAQAADRACNESDPASPSASSGSQAPHHAQSVQEGSPALQEVPEAGKVLLWEQQRVHLLKHLSRAQTRAALRRMAEQQAERSRALADEDVSRIKGQLLSLGSMHQAEATAAQPQSSPPSYAAHHPGLDRTGIIPWQPAGAGSRPMSSGGLGSEFASQELAQRALLGSRGSRPGTAGSAGSRSRPSPPFLERLQSDLLERRRRLKEKQRKQHAWSPTSHSADPRQSVPEDAAHLSAFCASRPDMTHLAQCFASLEPGRQDLNAPSEDNDIATHSSNNIQLASERVAFMDDDETEANKQPVIEAGDQGSQSEAAPERHQPDLSEAIEELTEKFQMMLHLPSAQVLHMKALPVEGKLKRLVALTHSAAFMQRYRSDLDTRETRRKELAHRWFREEQCKDDIPGGRLAKFHKPLQTPKQRRDADVAAAHAYFCRLGWDPTDLHAGQVDSHLNALLARACAMQAHAKHLENLPEHARAYHAAPTFMTDGLDALQQQALSTAPDQATAKAGALRVPSGSPLQDSVVLLTACRPDELHELEQLTGLKKVLAVFRTLRLQSFVRDAEADMQRREGKAAAALSALDTRPRRQLTPAEAQAFYDRLLEDSEHRIRNREELRQKAEEEASKRQKEAQEYLKRVHAISAERRAKAAAHLRAKAAA</sequence>
<keyword evidence="3" id="KW-0677">Repeat</keyword>
<dbReference type="GO" id="GO:0048678">
    <property type="term" value="P:response to axon injury"/>
    <property type="evidence" value="ECO:0007669"/>
    <property type="project" value="InterPro"/>
</dbReference>
<dbReference type="Proteomes" id="UP001314263">
    <property type="component" value="Unassembled WGS sequence"/>
</dbReference>
<evidence type="ECO:0000256" key="5">
    <source>
        <dbReference type="SAM" id="Coils"/>
    </source>
</evidence>
<dbReference type="Pfam" id="PF00536">
    <property type="entry name" value="SAM_1"/>
    <property type="match status" value="1"/>
</dbReference>
<dbReference type="SUPFAM" id="SSF47769">
    <property type="entry name" value="SAM/Pointed domain"/>
    <property type="match status" value="1"/>
</dbReference>
<reference evidence="8 9" key="1">
    <citation type="submission" date="2023-10" db="EMBL/GenBank/DDBJ databases">
        <authorList>
            <person name="Maclean D."/>
            <person name="Macfadyen A."/>
        </authorList>
    </citation>
    <scope>NUCLEOTIDE SEQUENCE [LARGE SCALE GENOMIC DNA]</scope>
</reference>
<protein>
    <recommendedName>
        <fullName evidence="7">SAM domain-containing protein</fullName>
    </recommendedName>
</protein>
<evidence type="ECO:0000313" key="8">
    <source>
        <dbReference type="EMBL" id="CAK0752664.1"/>
    </source>
</evidence>
<feature type="domain" description="SAM" evidence="7">
    <location>
        <begin position="324"/>
        <end position="388"/>
    </location>
</feature>
<feature type="region of interest" description="Disordered" evidence="6">
    <location>
        <begin position="493"/>
        <end position="540"/>
    </location>
</feature>
<comment type="subcellular location">
    <subcellularLocation>
        <location evidence="1">Cytoplasm</location>
    </subcellularLocation>
</comment>
<evidence type="ECO:0000256" key="1">
    <source>
        <dbReference type="ARBA" id="ARBA00004496"/>
    </source>
</evidence>
<name>A0AAV1HWL1_9CHLO</name>
<dbReference type="InterPro" id="IPR001660">
    <property type="entry name" value="SAM"/>
</dbReference>